<name>A0A7J6X774_THATH</name>
<dbReference type="AlphaFoldDB" id="A0A7J6X774"/>
<gene>
    <name evidence="1" type="ORF">FRX31_005162</name>
</gene>
<reference evidence="1 2" key="1">
    <citation type="submission" date="2020-06" db="EMBL/GenBank/DDBJ databases">
        <title>Transcriptomic and genomic resources for Thalictrum thalictroides and T. hernandezii: Facilitating candidate gene discovery in an emerging model plant lineage.</title>
        <authorList>
            <person name="Arias T."/>
            <person name="Riano-Pachon D.M."/>
            <person name="Di Stilio V.S."/>
        </authorList>
    </citation>
    <scope>NUCLEOTIDE SEQUENCE [LARGE SCALE GENOMIC DNA]</scope>
    <source>
        <strain evidence="2">cv. WT478/WT964</strain>
        <tissue evidence="1">Leaves</tissue>
    </source>
</reference>
<proteinExistence type="predicted"/>
<comment type="caution">
    <text evidence="1">The sequence shown here is derived from an EMBL/GenBank/DDBJ whole genome shotgun (WGS) entry which is preliminary data.</text>
</comment>
<sequence>MFCKSTEKELYRSSRPSLISKCCKNDCLRDSFLPVANKINLPAYLSDFPVNKVVLSASPALNPNFIVMAISSTFIDTRKLAIYKSGNFLCCSLVDYDRYKFDLQ</sequence>
<evidence type="ECO:0000313" key="2">
    <source>
        <dbReference type="Proteomes" id="UP000554482"/>
    </source>
</evidence>
<dbReference type="EMBL" id="JABWDY010004328">
    <property type="protein sequence ID" value="KAF5205253.1"/>
    <property type="molecule type" value="Genomic_DNA"/>
</dbReference>
<keyword evidence="2" id="KW-1185">Reference proteome</keyword>
<evidence type="ECO:0000313" key="1">
    <source>
        <dbReference type="EMBL" id="KAF5205253.1"/>
    </source>
</evidence>
<dbReference type="Proteomes" id="UP000554482">
    <property type="component" value="Unassembled WGS sequence"/>
</dbReference>
<protein>
    <submittedName>
        <fullName evidence="1">Uncharacterized protein</fullName>
    </submittedName>
</protein>
<organism evidence="1 2">
    <name type="scientific">Thalictrum thalictroides</name>
    <name type="common">Rue-anemone</name>
    <name type="synonym">Anemone thalictroides</name>
    <dbReference type="NCBI Taxonomy" id="46969"/>
    <lineage>
        <taxon>Eukaryota</taxon>
        <taxon>Viridiplantae</taxon>
        <taxon>Streptophyta</taxon>
        <taxon>Embryophyta</taxon>
        <taxon>Tracheophyta</taxon>
        <taxon>Spermatophyta</taxon>
        <taxon>Magnoliopsida</taxon>
        <taxon>Ranunculales</taxon>
        <taxon>Ranunculaceae</taxon>
        <taxon>Thalictroideae</taxon>
        <taxon>Thalictrum</taxon>
    </lineage>
</organism>
<accession>A0A7J6X774</accession>